<accession>A0A239RY25</accession>
<dbReference type="Proteomes" id="UP000277537">
    <property type="component" value="Unassembled WGS sequence"/>
</dbReference>
<reference evidence="3 4" key="1">
    <citation type="submission" date="2018-10" db="EMBL/GenBank/DDBJ databases">
        <title>Transmission dynamics of multidrug resistant bacteria on intensive care unit surfaces.</title>
        <authorList>
            <person name="D'Souza A.W."/>
            <person name="Potter R.F."/>
            <person name="Wallace M."/>
            <person name="Shupe A."/>
            <person name="Patel S."/>
            <person name="Sun S."/>
            <person name="Gul D."/>
            <person name="Kwon J.H."/>
            <person name="Andleeb S."/>
            <person name="Burnham C.-A.D."/>
            <person name="Dantas G."/>
        </authorList>
    </citation>
    <scope>NUCLEOTIDE SEQUENCE [LARGE SCALE GENOMIC DNA]</scope>
    <source>
        <strain evidence="3 4">AJ_385</strain>
    </source>
</reference>
<feature type="transmembrane region" description="Helical" evidence="1">
    <location>
        <begin position="12"/>
        <end position="33"/>
    </location>
</feature>
<dbReference type="AlphaFoldDB" id="A0A239RY25"/>
<sequence length="142" mass="16181">MSFGHQLVEKLNIATIAGLPFAIAMYFWANRLIPVPFDGRADWEVHSLFIAWLLTLIYAIFRPLMKAWREILAFAALAWLLLPILNFFTTDRHLGVAIPYGAWVLVNIEIGLMLIGLLLLWATLEVQKKINTPIPIKNRLNG</sequence>
<feature type="transmembrane region" description="Helical" evidence="1">
    <location>
        <begin position="45"/>
        <end position="64"/>
    </location>
</feature>
<reference evidence="2" key="2">
    <citation type="submission" date="2022-09" db="EMBL/GenBank/DDBJ databases">
        <title>Intensive care unit water sources are persistently colonized with multi-drug resistant bacteria and are the site of extensive horizontal gene transfer of antibiotic resistance genes.</title>
        <authorList>
            <person name="Diorio-Toth L."/>
        </authorList>
    </citation>
    <scope>NUCLEOTIDE SEQUENCE</scope>
    <source>
        <strain evidence="2">GD03649</strain>
    </source>
</reference>
<feature type="transmembrane region" description="Helical" evidence="1">
    <location>
        <begin position="100"/>
        <end position="122"/>
    </location>
</feature>
<gene>
    <name evidence="3" type="ORF">EGT73_15735</name>
    <name evidence="2" type="ORF">N5J46_03255</name>
</gene>
<keyword evidence="1" id="KW-1133">Transmembrane helix</keyword>
<evidence type="ECO:0000313" key="3">
    <source>
        <dbReference type="EMBL" id="RSE19259.1"/>
    </source>
</evidence>
<feature type="transmembrane region" description="Helical" evidence="1">
    <location>
        <begin position="71"/>
        <end position="88"/>
    </location>
</feature>
<evidence type="ECO:0000313" key="2">
    <source>
        <dbReference type="EMBL" id="MDH2171460.1"/>
    </source>
</evidence>
<dbReference type="Proteomes" id="UP001162261">
    <property type="component" value="Unassembled WGS sequence"/>
</dbReference>
<organism evidence="3 4">
    <name type="scientific">Acinetobacter johnsonii</name>
    <dbReference type="NCBI Taxonomy" id="40214"/>
    <lineage>
        <taxon>Bacteria</taxon>
        <taxon>Pseudomonadati</taxon>
        <taxon>Pseudomonadota</taxon>
        <taxon>Gammaproteobacteria</taxon>
        <taxon>Moraxellales</taxon>
        <taxon>Moraxellaceae</taxon>
        <taxon>Acinetobacter</taxon>
    </lineage>
</organism>
<evidence type="ECO:0000313" key="4">
    <source>
        <dbReference type="Proteomes" id="UP000277537"/>
    </source>
</evidence>
<protein>
    <submittedName>
        <fullName evidence="3">Uncharacterized protein</fullName>
    </submittedName>
</protein>
<keyword evidence="1" id="KW-0472">Membrane</keyword>
<dbReference type="EMBL" id="JAOCLH010000004">
    <property type="protein sequence ID" value="MDH2171460.1"/>
    <property type="molecule type" value="Genomic_DNA"/>
</dbReference>
<evidence type="ECO:0000256" key="1">
    <source>
        <dbReference type="SAM" id="Phobius"/>
    </source>
</evidence>
<name>A0A239RY25_ACIJO</name>
<dbReference type="EMBL" id="RHXE01000053">
    <property type="protein sequence ID" value="RSE19259.1"/>
    <property type="molecule type" value="Genomic_DNA"/>
</dbReference>
<dbReference type="RefSeq" id="WP_094148950.1">
    <property type="nucleotide sequence ID" value="NZ_BKWH01000021.1"/>
</dbReference>
<comment type="caution">
    <text evidence="3">The sequence shown here is derived from an EMBL/GenBank/DDBJ whole genome shotgun (WGS) entry which is preliminary data.</text>
</comment>
<proteinExistence type="predicted"/>
<keyword evidence="1" id="KW-0812">Transmembrane</keyword>